<dbReference type="Pfam" id="PF05547">
    <property type="entry name" value="Peptidase_M6"/>
    <property type="match status" value="1"/>
</dbReference>
<sequence>MSKSIYIRVCLLLLSLLLLAYVCNGFVPPRPGSDLAVSFEPVGEYRRRLNLTYDYTPSLLSEEMCRFLTEQECQDADESLRDHAKSHQNIQRRLYHQRQRRKQRRLRSQTSETPNSIPNPNPNQDMTEFQDLLGAFTQAYGRGPAHQPTLQEELEELDQLLKEFNTTKEQHYRDRARALRSDRSSQVFNPSVGTFVVPLFLMVFSDHAAANRPLPPKYEYQILWNLRIKKWIQENSYNQYDAFFDVQDWQVTDNTELHYSYGKAGRVAKFQNSFHPLLESMDKALEGDWSLYDADGDGFIDNVIVLTSSYGAEEGGTDCNNGRADMERIWSHAFSNSKAWVSPTNPKYKTRGYMIASALDLTCDSNPAKMGVMTHEYLHTFFLIDLYDINFVGRGLGTFDIMSYPYGLDNDGYIPVHLSSWAKETIGWITCETITASGEYTLQPAAIAPICYKIILSDFDPSQPEYILLENRQRISFDIDFWKAGLVMFHVDEAANDQKFVGYPGRTGNWPESGEHYRVSVIQADRNYDLEKNMNIGDEGDIWETGMKLTPNVDGQTWPNTDTYQYGSVQQTGIIIEVLEPPADGSFNVRVKVDMGTRSGNAPQVFATPTKERDNHNDNPELEDLAENQFNVPDDPDHGISGMIPQLGWFDRFQKQETEQQQETETLQPEMEMDVAPTKLPSPQSHPEGGHEDDPTNPFFVFTAEATARSNASGRQRGGLAVMAVSLLASTAAHYLCMM</sequence>
<feature type="region of interest" description="Disordered" evidence="1">
    <location>
        <begin position="78"/>
        <end position="127"/>
    </location>
</feature>
<evidence type="ECO:0000256" key="2">
    <source>
        <dbReference type="SAM" id="SignalP"/>
    </source>
</evidence>
<keyword evidence="5" id="KW-1185">Reference proteome</keyword>
<feature type="compositionally biased region" description="Low complexity" evidence="1">
    <location>
        <begin position="659"/>
        <end position="670"/>
    </location>
</feature>
<dbReference type="GO" id="GO:0006508">
    <property type="term" value="P:proteolysis"/>
    <property type="evidence" value="ECO:0007669"/>
    <property type="project" value="InterPro"/>
</dbReference>
<dbReference type="AlphaFoldDB" id="A0A9N8DUC6"/>
<dbReference type="InterPro" id="IPR008757">
    <property type="entry name" value="Peptidase_M6-like_domain"/>
</dbReference>
<evidence type="ECO:0000256" key="1">
    <source>
        <dbReference type="SAM" id="MobiDB-lite"/>
    </source>
</evidence>
<keyword evidence="2" id="KW-0732">Signal</keyword>
<feature type="region of interest" description="Disordered" evidence="1">
    <location>
        <begin position="600"/>
        <end position="621"/>
    </location>
</feature>
<feature type="domain" description="Peptidase M6-like" evidence="3">
    <location>
        <begin position="289"/>
        <end position="404"/>
    </location>
</feature>
<dbReference type="Proteomes" id="UP001153069">
    <property type="component" value="Unassembled WGS sequence"/>
</dbReference>
<evidence type="ECO:0000313" key="4">
    <source>
        <dbReference type="EMBL" id="CAB9508837.1"/>
    </source>
</evidence>
<dbReference type="PANTHER" id="PTHR41775">
    <property type="entry name" value="SECRETED PROTEIN-RELATED"/>
    <property type="match status" value="1"/>
</dbReference>
<dbReference type="OrthoDB" id="44342at2759"/>
<feature type="compositionally biased region" description="Basic residues" evidence="1">
    <location>
        <begin position="93"/>
        <end position="107"/>
    </location>
</feature>
<feature type="compositionally biased region" description="Polar residues" evidence="1">
    <location>
        <begin position="110"/>
        <end position="127"/>
    </location>
</feature>
<dbReference type="GO" id="GO:0008233">
    <property type="term" value="F:peptidase activity"/>
    <property type="evidence" value="ECO:0007669"/>
    <property type="project" value="InterPro"/>
</dbReference>
<comment type="caution">
    <text evidence="4">The sequence shown here is derived from an EMBL/GenBank/DDBJ whole genome shotgun (WGS) entry which is preliminary data.</text>
</comment>
<feature type="signal peptide" evidence="2">
    <location>
        <begin position="1"/>
        <end position="25"/>
    </location>
</feature>
<gene>
    <name evidence="4" type="ORF">SEMRO_363_G126880.1</name>
</gene>
<feature type="region of interest" description="Disordered" evidence="1">
    <location>
        <begin position="656"/>
        <end position="698"/>
    </location>
</feature>
<accession>A0A9N8DUC6</accession>
<organism evidence="4 5">
    <name type="scientific">Seminavis robusta</name>
    <dbReference type="NCBI Taxonomy" id="568900"/>
    <lineage>
        <taxon>Eukaryota</taxon>
        <taxon>Sar</taxon>
        <taxon>Stramenopiles</taxon>
        <taxon>Ochrophyta</taxon>
        <taxon>Bacillariophyta</taxon>
        <taxon>Bacillariophyceae</taxon>
        <taxon>Bacillariophycidae</taxon>
        <taxon>Naviculales</taxon>
        <taxon>Naviculaceae</taxon>
        <taxon>Seminavis</taxon>
    </lineage>
</organism>
<proteinExistence type="predicted"/>
<name>A0A9N8DUC6_9STRA</name>
<feature type="chain" id="PRO_5040295668" evidence="2">
    <location>
        <begin position="26"/>
        <end position="739"/>
    </location>
</feature>
<evidence type="ECO:0000259" key="3">
    <source>
        <dbReference type="Pfam" id="PF05547"/>
    </source>
</evidence>
<dbReference type="PANTHER" id="PTHR41775:SF1">
    <property type="entry name" value="PEPTIDASE M6-LIKE DOMAIN-CONTAINING PROTEIN"/>
    <property type="match status" value="1"/>
</dbReference>
<evidence type="ECO:0000313" key="5">
    <source>
        <dbReference type="Proteomes" id="UP001153069"/>
    </source>
</evidence>
<dbReference type="EMBL" id="CAICTM010000362">
    <property type="protein sequence ID" value="CAB9508837.1"/>
    <property type="molecule type" value="Genomic_DNA"/>
</dbReference>
<feature type="compositionally biased region" description="Basic and acidic residues" evidence="1">
    <location>
        <begin position="610"/>
        <end position="619"/>
    </location>
</feature>
<reference evidence="4" key="1">
    <citation type="submission" date="2020-06" db="EMBL/GenBank/DDBJ databases">
        <authorList>
            <consortium name="Plant Systems Biology data submission"/>
        </authorList>
    </citation>
    <scope>NUCLEOTIDE SEQUENCE</scope>
    <source>
        <strain evidence="4">D6</strain>
    </source>
</reference>
<protein>
    <submittedName>
        <fullName evidence="4">Immune inhibitor A peptidase M6</fullName>
    </submittedName>
</protein>